<dbReference type="PANTHER" id="PTHR13395">
    <property type="entry name" value="SISTER CHROMATID COHESION PROTEIN DCC1-RELATED"/>
    <property type="match status" value="1"/>
</dbReference>
<evidence type="ECO:0000256" key="2">
    <source>
        <dbReference type="ARBA" id="ARBA00022705"/>
    </source>
</evidence>
<accession>A0A550CSE4</accession>
<dbReference type="Proteomes" id="UP000320762">
    <property type="component" value="Unassembled WGS sequence"/>
</dbReference>
<dbReference type="GO" id="GO:0034088">
    <property type="term" value="P:maintenance of mitotic sister chromatid cohesion"/>
    <property type="evidence" value="ECO:0007669"/>
    <property type="project" value="TreeGrafter"/>
</dbReference>
<sequence>MTSEYDFAFSPASFDEHGSFKLLELPPEVLGLIESAATATNPSTLTIKGRSNEDAVLCTHDTTYTMRSVLLSNSVLVVTASEGDLQLEKDKGPEEEREAVILRDQINEVIELAKCVPKLHQLTGLLRGKEYDGEEEDETEDEQDTPSASPVTYQAVRNSVQASDAELDRGLRDRRILQLNGELRPTSPSYLLRLLELILNQLVAHSLKPDAAPLDTLTTALADADDVPRAVSGQVLSWFGTIADGKWTMDASALVREIGLGILREHRHDPVTEKALLERWREAATDAFAELCELRLLAGNCITTSSLDTSAERLRYFPSSALPVDPAARFGELFLTRAKWKGDDIAPFLADIAVDSKERDKLLLKYARAMTTPEGIWYTARAQYAS</sequence>
<evidence type="ECO:0000313" key="4">
    <source>
        <dbReference type="EMBL" id="TRM67715.1"/>
    </source>
</evidence>
<gene>
    <name evidence="4" type="ORF">BD626DRAFT_479609</name>
</gene>
<evidence type="ECO:0000256" key="3">
    <source>
        <dbReference type="SAM" id="MobiDB-lite"/>
    </source>
</evidence>
<keyword evidence="2" id="KW-0235">DNA replication</keyword>
<reference evidence="4 5" key="1">
    <citation type="journal article" date="2019" name="New Phytol.">
        <title>Comparative genomics reveals unique wood-decay strategies and fruiting body development in the Schizophyllaceae.</title>
        <authorList>
            <person name="Almasi E."/>
            <person name="Sahu N."/>
            <person name="Krizsan K."/>
            <person name="Balint B."/>
            <person name="Kovacs G.M."/>
            <person name="Kiss B."/>
            <person name="Cseklye J."/>
            <person name="Drula E."/>
            <person name="Henrissat B."/>
            <person name="Nagy I."/>
            <person name="Chovatia M."/>
            <person name="Adam C."/>
            <person name="LaButti K."/>
            <person name="Lipzen A."/>
            <person name="Riley R."/>
            <person name="Grigoriev I.V."/>
            <person name="Nagy L.G."/>
        </authorList>
    </citation>
    <scope>NUCLEOTIDE SEQUENCE [LARGE SCALE GENOMIC DNA]</scope>
    <source>
        <strain evidence="4 5">NL-1724</strain>
    </source>
</reference>
<organism evidence="4 5">
    <name type="scientific">Schizophyllum amplum</name>
    <dbReference type="NCBI Taxonomy" id="97359"/>
    <lineage>
        <taxon>Eukaryota</taxon>
        <taxon>Fungi</taxon>
        <taxon>Dikarya</taxon>
        <taxon>Basidiomycota</taxon>
        <taxon>Agaricomycotina</taxon>
        <taxon>Agaricomycetes</taxon>
        <taxon>Agaricomycetidae</taxon>
        <taxon>Agaricales</taxon>
        <taxon>Schizophyllaceae</taxon>
        <taxon>Schizophyllum</taxon>
    </lineage>
</organism>
<comment type="caution">
    <text evidence="4">The sequence shown here is derived from an EMBL/GenBank/DDBJ whole genome shotgun (WGS) entry which is preliminary data.</text>
</comment>
<proteinExistence type="inferred from homology"/>
<name>A0A550CSE4_9AGAR</name>
<dbReference type="GO" id="GO:0000785">
    <property type="term" value="C:chromatin"/>
    <property type="evidence" value="ECO:0007669"/>
    <property type="project" value="TreeGrafter"/>
</dbReference>
<evidence type="ECO:0000313" key="5">
    <source>
        <dbReference type="Proteomes" id="UP000320762"/>
    </source>
</evidence>
<dbReference type="GO" id="GO:0006260">
    <property type="term" value="P:DNA replication"/>
    <property type="evidence" value="ECO:0007669"/>
    <property type="project" value="UniProtKB-KW"/>
</dbReference>
<feature type="region of interest" description="Disordered" evidence="3">
    <location>
        <begin position="129"/>
        <end position="153"/>
    </location>
</feature>
<dbReference type="Pfam" id="PF09724">
    <property type="entry name" value="Dcc1"/>
    <property type="match status" value="1"/>
</dbReference>
<dbReference type="OrthoDB" id="276989at2759"/>
<dbReference type="GO" id="GO:0031390">
    <property type="term" value="C:Ctf18 RFC-like complex"/>
    <property type="evidence" value="ECO:0007669"/>
    <property type="project" value="InterPro"/>
</dbReference>
<dbReference type="GO" id="GO:0000775">
    <property type="term" value="C:chromosome, centromeric region"/>
    <property type="evidence" value="ECO:0007669"/>
    <property type="project" value="TreeGrafter"/>
</dbReference>
<dbReference type="STRING" id="97359.A0A550CSE4"/>
<dbReference type="EMBL" id="VDMD01000002">
    <property type="protein sequence ID" value="TRM67715.1"/>
    <property type="molecule type" value="Genomic_DNA"/>
</dbReference>
<dbReference type="PANTHER" id="PTHR13395:SF6">
    <property type="entry name" value="SISTER CHROMATID COHESION PROTEIN DCC1"/>
    <property type="match status" value="1"/>
</dbReference>
<dbReference type="InterPro" id="IPR019128">
    <property type="entry name" value="Dcc1"/>
</dbReference>
<protein>
    <submittedName>
        <fullName evidence="4">Sister chromatid cohesion protein Dcc1</fullName>
    </submittedName>
</protein>
<feature type="compositionally biased region" description="Acidic residues" evidence="3">
    <location>
        <begin position="132"/>
        <end position="144"/>
    </location>
</feature>
<evidence type="ECO:0000256" key="1">
    <source>
        <dbReference type="ARBA" id="ARBA00007017"/>
    </source>
</evidence>
<dbReference type="AlphaFoldDB" id="A0A550CSE4"/>
<keyword evidence="5" id="KW-1185">Reference proteome</keyword>
<comment type="similarity">
    <text evidence="1">Belongs to the DCC1 family.</text>
</comment>